<reference evidence="2" key="1">
    <citation type="submission" date="2023-07" db="EMBL/GenBank/DDBJ databases">
        <title>Molecular identification of indigenous halophilic bacteria isolated from red sea cost, biodegradation of synthetic dyes and assessment of degraded metabolite toxicity.</title>
        <authorList>
            <person name="Chaieb K."/>
            <person name="Altayb H.N."/>
        </authorList>
    </citation>
    <scope>NUCLEOTIDE SEQUENCE [LARGE SCALE GENOMIC DNA]</scope>
    <source>
        <strain evidence="2">K20</strain>
    </source>
</reference>
<feature type="non-terminal residue" evidence="1">
    <location>
        <position position="1"/>
    </location>
</feature>
<name>A0ABS7YTX3_9VIBR</name>
<proteinExistence type="predicted"/>
<sequence length="91" mass="10500">KIGLNICPELVDHNTRYLARERAGVRRSYCVCGIFRDLAFVIFNHHRLKVQVFVAAISIRPPPSLEGGLGRELARDEVTVFKVFIWLLFQF</sequence>
<gene>
    <name evidence="1" type="ORF">LDJ79_20490</name>
</gene>
<comment type="caution">
    <text evidence="1">The sequence shown here is derived from an EMBL/GenBank/DDBJ whole genome shotgun (WGS) entry which is preliminary data.</text>
</comment>
<dbReference type="RefSeq" id="WP_225251892.1">
    <property type="nucleotide sequence ID" value="NZ_JAIWIU010000176.1"/>
</dbReference>
<organism evidence="1 2">
    <name type="scientific">Vibrio tritonius</name>
    <dbReference type="NCBI Taxonomy" id="1435069"/>
    <lineage>
        <taxon>Bacteria</taxon>
        <taxon>Pseudomonadati</taxon>
        <taxon>Pseudomonadota</taxon>
        <taxon>Gammaproteobacteria</taxon>
        <taxon>Vibrionales</taxon>
        <taxon>Vibrionaceae</taxon>
        <taxon>Vibrio</taxon>
    </lineage>
</organism>
<keyword evidence="2" id="KW-1185">Reference proteome</keyword>
<protein>
    <submittedName>
        <fullName evidence="1">Uncharacterized protein</fullName>
    </submittedName>
</protein>
<evidence type="ECO:0000313" key="2">
    <source>
        <dbReference type="Proteomes" id="UP001199044"/>
    </source>
</evidence>
<dbReference type="Proteomes" id="UP001199044">
    <property type="component" value="Unassembled WGS sequence"/>
</dbReference>
<dbReference type="EMBL" id="JAIWIU010000176">
    <property type="protein sequence ID" value="MCA2018507.1"/>
    <property type="molecule type" value="Genomic_DNA"/>
</dbReference>
<accession>A0ABS7YTX3</accession>
<evidence type="ECO:0000313" key="1">
    <source>
        <dbReference type="EMBL" id="MCA2018507.1"/>
    </source>
</evidence>